<comment type="caution">
    <text evidence="7">The sequence shown here is derived from an EMBL/GenBank/DDBJ whole genome shotgun (WGS) entry which is preliminary data.</text>
</comment>
<dbReference type="RefSeq" id="XP_062767413.1">
    <property type="nucleotide sequence ID" value="XM_062911386.1"/>
</dbReference>
<dbReference type="PANTHER" id="PTHR13475:SF3">
    <property type="entry name" value="NEUGRIN"/>
    <property type="match status" value="1"/>
</dbReference>
<feature type="region of interest" description="Disordered" evidence="6">
    <location>
        <begin position="312"/>
        <end position="338"/>
    </location>
</feature>
<evidence type="ECO:0000256" key="6">
    <source>
        <dbReference type="SAM" id="MobiDB-lite"/>
    </source>
</evidence>
<organism evidence="7 8">
    <name type="scientific">Podospora pseudopauciseta</name>
    <dbReference type="NCBI Taxonomy" id="2093780"/>
    <lineage>
        <taxon>Eukaryota</taxon>
        <taxon>Fungi</taxon>
        <taxon>Dikarya</taxon>
        <taxon>Ascomycota</taxon>
        <taxon>Pezizomycotina</taxon>
        <taxon>Sordariomycetes</taxon>
        <taxon>Sordariomycetidae</taxon>
        <taxon>Sordariales</taxon>
        <taxon>Podosporaceae</taxon>
        <taxon>Podospora</taxon>
    </lineage>
</organism>
<accession>A0ABR0HHV5</accession>
<feature type="compositionally biased region" description="Basic and acidic residues" evidence="6">
    <location>
        <begin position="269"/>
        <end position="286"/>
    </location>
</feature>
<evidence type="ECO:0000256" key="4">
    <source>
        <dbReference type="ARBA" id="ARBA00013566"/>
    </source>
</evidence>
<dbReference type="Proteomes" id="UP001326199">
    <property type="component" value="Unassembled WGS sequence"/>
</dbReference>
<feature type="compositionally biased region" description="Polar residues" evidence="6">
    <location>
        <begin position="108"/>
        <end position="122"/>
    </location>
</feature>
<feature type="compositionally biased region" description="Basic and acidic residues" evidence="6">
    <location>
        <begin position="171"/>
        <end position="186"/>
    </location>
</feature>
<keyword evidence="8" id="KW-1185">Reference proteome</keyword>
<evidence type="ECO:0000256" key="5">
    <source>
        <dbReference type="ARBA" id="ARBA00022946"/>
    </source>
</evidence>
<feature type="region of interest" description="Disordered" evidence="6">
    <location>
        <begin position="63"/>
        <end position="87"/>
    </location>
</feature>
<proteinExistence type="inferred from homology"/>
<dbReference type="Pfam" id="PF06413">
    <property type="entry name" value="Neugrin"/>
    <property type="match status" value="1"/>
</dbReference>
<dbReference type="PANTHER" id="PTHR13475">
    <property type="entry name" value="NEUGRIN"/>
    <property type="match status" value="1"/>
</dbReference>
<feature type="compositionally biased region" description="Basic and acidic residues" evidence="6">
    <location>
        <begin position="223"/>
        <end position="233"/>
    </location>
</feature>
<feature type="region of interest" description="Disordered" evidence="6">
    <location>
        <begin position="108"/>
        <end position="293"/>
    </location>
</feature>
<evidence type="ECO:0000256" key="2">
    <source>
        <dbReference type="ARBA" id="ARBA00004173"/>
    </source>
</evidence>
<comment type="subcellular location">
    <subcellularLocation>
        <location evidence="2">Mitochondrion</location>
    </subcellularLocation>
</comment>
<evidence type="ECO:0000313" key="7">
    <source>
        <dbReference type="EMBL" id="KAK4667447.1"/>
    </source>
</evidence>
<dbReference type="InterPro" id="IPR010487">
    <property type="entry name" value="NGRN/Rrg9"/>
</dbReference>
<dbReference type="EMBL" id="JAFFHB010000004">
    <property type="protein sequence ID" value="KAK4667447.1"/>
    <property type="molecule type" value="Genomic_DNA"/>
</dbReference>
<sequence length="463" mass="52962">MNSCCRTAALRIFVRNISQIHFPPPTSAYRIPRYHSTLTRLSTLQRTIALGSTRDRLLHTSCPEGREEGAWPPPEGLPAHQEPSPPKIVFENTHDAPFEPTEVTIDAQTPTQNESASPQDSGEVQPKPLGKWARKKLKKAQQAAAMKPEGGEEVSAVADAEHDTTMVVGEENDKALSSELPAKDQDEVPSSDRPVQDQTTVEREPDTQPAEKEDKPKSKRPKRDGPEKCAPKKESKKYKIQRLKKEREERRRKKLEMMESGEVTMGKVELQKALKEKKERKERERTNPMALKLEAARAERLARKAELKLARKERRRQEFEEAKRKAEAEAEAEAAGKEEWQIQKEALKAKFPEGWMPRKKLSPDALAGIRALHKQFPEQYNTATLAKKFEVSPEAIRRILKSRWTPDAEEEEERQGRWFNRGKRVWAQWAELGKKPPVKWRAEGVVRDPKWNRGRKKIGGFLG</sequence>
<name>A0ABR0HHV5_9PEZI</name>
<keyword evidence="5" id="KW-0809">Transit peptide</keyword>
<evidence type="ECO:0000256" key="3">
    <source>
        <dbReference type="ARBA" id="ARBA00010895"/>
    </source>
</evidence>
<dbReference type="GeneID" id="87931729"/>
<protein>
    <recommendedName>
        <fullName evidence="4">Required for respiratory growth protein 9, mitochondrial</fullName>
    </recommendedName>
</protein>
<evidence type="ECO:0000256" key="1">
    <source>
        <dbReference type="ARBA" id="ARBA00003548"/>
    </source>
</evidence>
<reference evidence="7 8" key="1">
    <citation type="journal article" date="2023" name="bioRxiv">
        <title>High-quality genome assemblies of four members of thePodospora anserinaspecies complex.</title>
        <authorList>
            <person name="Ament-Velasquez S.L."/>
            <person name="Vogan A.A."/>
            <person name="Wallerman O."/>
            <person name="Hartmann F."/>
            <person name="Gautier V."/>
            <person name="Silar P."/>
            <person name="Giraud T."/>
            <person name="Johannesson H."/>
        </authorList>
    </citation>
    <scope>NUCLEOTIDE SEQUENCE [LARGE SCALE GENOMIC DNA]</scope>
    <source>
        <strain evidence="7 8">CBS 411.78</strain>
    </source>
</reference>
<evidence type="ECO:0000313" key="8">
    <source>
        <dbReference type="Proteomes" id="UP001326199"/>
    </source>
</evidence>
<feature type="compositionally biased region" description="Basic and acidic residues" evidence="6">
    <location>
        <begin position="200"/>
        <end position="216"/>
    </location>
</feature>
<gene>
    <name evidence="7" type="primary">RRG9</name>
    <name evidence="7" type="ORF">QC763_309330</name>
</gene>
<comment type="function">
    <text evidence="1">Required for respiratory activity and maintenance and expression of the mitochondrial genome.</text>
</comment>
<comment type="similarity">
    <text evidence="3">Belongs to the RRG9 family.</text>
</comment>